<dbReference type="GO" id="GO:0022857">
    <property type="term" value="F:transmembrane transporter activity"/>
    <property type="evidence" value="ECO:0007669"/>
    <property type="project" value="InterPro"/>
</dbReference>
<name>A0A3D8RAL2_9EURO</name>
<evidence type="ECO:0000256" key="7">
    <source>
        <dbReference type="SAM" id="MobiDB-lite"/>
    </source>
</evidence>
<evidence type="ECO:0000313" key="11">
    <source>
        <dbReference type="Proteomes" id="UP000256690"/>
    </source>
</evidence>
<evidence type="ECO:0000313" key="10">
    <source>
        <dbReference type="EMBL" id="RDW70904.1"/>
    </source>
</evidence>
<dbReference type="InterPro" id="IPR020846">
    <property type="entry name" value="MFS_dom"/>
</dbReference>
<evidence type="ECO:0000256" key="5">
    <source>
        <dbReference type="ARBA" id="ARBA00022989"/>
    </source>
</evidence>
<feature type="transmembrane region" description="Helical" evidence="8">
    <location>
        <begin position="141"/>
        <end position="162"/>
    </location>
</feature>
<dbReference type="FunFam" id="1.20.1250.20:FF:000057">
    <property type="entry name" value="MFS general substrate transporter"/>
    <property type="match status" value="1"/>
</dbReference>
<evidence type="ECO:0000256" key="3">
    <source>
        <dbReference type="ARBA" id="ARBA00022448"/>
    </source>
</evidence>
<sequence>MAETLDTKPVLHATAGDNVRSGDGAVAPLSEDEKRIERKLVRKIDLLILPMVALAFFLSVIDRGNYGFARLQHLERDLHMSGSEFQAALSIFYVGYMLFGVPSNMLLNYFGRPSWHIGLAVVAWGTVTACTAAVNNFGGMMACRTLLGVVEAPVYAGMLFYLSKWYKKTELSLRISLCLSFGLMAAATGPLIAAGVLSGLDGAKGLSAWRWLYIIEGTAIRRLTLDASEADIDEAGISAMDGVKLALRDPKLYLLCFMQLCIIVGIGSQAFYPTMTATLGYSHVISLLLVAPPYFFTAIHCCIHSHLSDRTGRRFWYMIYPAPLAVAGYAIYMSPVSSFGARYVALFLMLSVYSMNMTANAWLATTISRPPAKRAAAYGFLTVVPHTSSIWSSFTYRNNDSPYFRLALGIAAGMITLAAASAVWLRVLLVRENRRLEEEEKRKLDLAGSRSGADVAPGQEGSSFRYTI</sequence>
<dbReference type="AlphaFoldDB" id="A0A3D8RAL2"/>
<keyword evidence="11" id="KW-1185">Reference proteome</keyword>
<dbReference type="PROSITE" id="PS50850">
    <property type="entry name" value="MFS"/>
    <property type="match status" value="1"/>
</dbReference>
<feature type="domain" description="Major facilitator superfamily (MFS) profile" evidence="9">
    <location>
        <begin position="48"/>
        <end position="434"/>
    </location>
</feature>
<gene>
    <name evidence="10" type="ORF">DSM5745_08415</name>
</gene>
<dbReference type="FunFam" id="1.20.1250.20:FF:000013">
    <property type="entry name" value="MFS general substrate transporter"/>
    <property type="match status" value="1"/>
</dbReference>
<feature type="transmembrane region" description="Helical" evidence="8">
    <location>
        <begin position="47"/>
        <end position="66"/>
    </location>
</feature>
<evidence type="ECO:0000256" key="2">
    <source>
        <dbReference type="ARBA" id="ARBA00008335"/>
    </source>
</evidence>
<comment type="subcellular location">
    <subcellularLocation>
        <location evidence="1">Membrane</location>
        <topology evidence="1">Multi-pass membrane protein</topology>
    </subcellularLocation>
</comment>
<keyword evidence="3" id="KW-0813">Transport</keyword>
<dbReference type="OrthoDB" id="2250022at2759"/>
<keyword evidence="4 8" id="KW-0812">Transmembrane</keyword>
<dbReference type="PANTHER" id="PTHR43791">
    <property type="entry name" value="PERMEASE-RELATED"/>
    <property type="match status" value="1"/>
</dbReference>
<feature type="transmembrane region" description="Helical" evidence="8">
    <location>
        <begin position="284"/>
        <end position="303"/>
    </location>
</feature>
<dbReference type="Gene3D" id="1.20.1250.20">
    <property type="entry name" value="MFS general substrate transporter like domains"/>
    <property type="match status" value="2"/>
</dbReference>
<dbReference type="InterPro" id="IPR011701">
    <property type="entry name" value="MFS"/>
</dbReference>
<comment type="caution">
    <text evidence="10">The sequence shown here is derived from an EMBL/GenBank/DDBJ whole genome shotgun (WGS) entry which is preliminary data.</text>
</comment>
<dbReference type="GO" id="GO:0016020">
    <property type="term" value="C:membrane"/>
    <property type="evidence" value="ECO:0007669"/>
    <property type="project" value="UniProtKB-SubCell"/>
</dbReference>
<feature type="transmembrane region" description="Helical" evidence="8">
    <location>
        <begin position="87"/>
        <end position="109"/>
    </location>
</feature>
<feature type="transmembrane region" description="Helical" evidence="8">
    <location>
        <begin position="115"/>
        <end position="134"/>
    </location>
</feature>
<protein>
    <recommendedName>
        <fullName evidence="9">Major facilitator superfamily (MFS) profile domain-containing protein</fullName>
    </recommendedName>
</protein>
<dbReference type="PANTHER" id="PTHR43791:SF78">
    <property type="entry name" value="TRANSPORTER, PUTATIVE (AFU_ORTHOLOGUE AFUA_3G01370)-RELATED"/>
    <property type="match status" value="1"/>
</dbReference>
<evidence type="ECO:0000256" key="4">
    <source>
        <dbReference type="ARBA" id="ARBA00022692"/>
    </source>
</evidence>
<proteinExistence type="inferred from homology"/>
<feature type="transmembrane region" description="Helical" evidence="8">
    <location>
        <begin position="406"/>
        <end position="429"/>
    </location>
</feature>
<feature type="transmembrane region" description="Helical" evidence="8">
    <location>
        <begin position="344"/>
        <end position="363"/>
    </location>
</feature>
<feature type="transmembrane region" description="Helical" evidence="8">
    <location>
        <begin position="174"/>
        <end position="200"/>
    </location>
</feature>
<dbReference type="RefSeq" id="XP_026601435.1">
    <property type="nucleotide sequence ID" value="XM_026750431.1"/>
</dbReference>
<feature type="region of interest" description="Disordered" evidence="7">
    <location>
        <begin position="447"/>
        <end position="468"/>
    </location>
</feature>
<dbReference type="InterPro" id="IPR036259">
    <property type="entry name" value="MFS_trans_sf"/>
</dbReference>
<dbReference type="Proteomes" id="UP000256690">
    <property type="component" value="Unassembled WGS sequence"/>
</dbReference>
<feature type="transmembrane region" description="Helical" evidence="8">
    <location>
        <begin position="315"/>
        <end position="332"/>
    </location>
</feature>
<evidence type="ECO:0000256" key="1">
    <source>
        <dbReference type="ARBA" id="ARBA00004141"/>
    </source>
</evidence>
<dbReference type="EMBL" id="PVWQ01000010">
    <property type="protein sequence ID" value="RDW70904.1"/>
    <property type="molecule type" value="Genomic_DNA"/>
</dbReference>
<organism evidence="10 11">
    <name type="scientific">Aspergillus mulundensis</name>
    <dbReference type="NCBI Taxonomy" id="1810919"/>
    <lineage>
        <taxon>Eukaryota</taxon>
        <taxon>Fungi</taxon>
        <taxon>Dikarya</taxon>
        <taxon>Ascomycota</taxon>
        <taxon>Pezizomycotina</taxon>
        <taxon>Eurotiomycetes</taxon>
        <taxon>Eurotiomycetidae</taxon>
        <taxon>Eurotiales</taxon>
        <taxon>Aspergillaceae</taxon>
        <taxon>Aspergillus</taxon>
        <taxon>Aspergillus subgen. Nidulantes</taxon>
    </lineage>
</organism>
<dbReference type="GeneID" id="38118785"/>
<evidence type="ECO:0000259" key="9">
    <source>
        <dbReference type="PROSITE" id="PS50850"/>
    </source>
</evidence>
<keyword evidence="5 8" id="KW-1133">Transmembrane helix</keyword>
<keyword evidence="6 8" id="KW-0472">Membrane</keyword>
<evidence type="ECO:0000256" key="8">
    <source>
        <dbReference type="SAM" id="Phobius"/>
    </source>
</evidence>
<dbReference type="SUPFAM" id="SSF103473">
    <property type="entry name" value="MFS general substrate transporter"/>
    <property type="match status" value="1"/>
</dbReference>
<comment type="similarity">
    <text evidence="2">Belongs to the major facilitator superfamily.</text>
</comment>
<accession>A0A3D8RAL2</accession>
<dbReference type="Pfam" id="PF07690">
    <property type="entry name" value="MFS_1"/>
    <property type="match status" value="1"/>
</dbReference>
<evidence type="ECO:0000256" key="6">
    <source>
        <dbReference type="ARBA" id="ARBA00023136"/>
    </source>
</evidence>
<reference evidence="10 11" key="1">
    <citation type="journal article" date="2018" name="IMA Fungus">
        <title>IMA Genome-F 9: Draft genome sequence of Annulohypoxylon stygium, Aspergillus mulundensis, Berkeleyomyces basicola (syn. Thielaviopsis basicola), Ceratocystis smalleyi, two Cercospora beticola strains, Coleophoma cylindrospora, Fusarium fracticaudum, Phialophora cf. hyalina, and Morchella septimelata.</title>
        <authorList>
            <person name="Wingfield B.D."/>
            <person name="Bills G.F."/>
            <person name="Dong Y."/>
            <person name="Huang W."/>
            <person name="Nel W.J."/>
            <person name="Swalarsk-Parry B.S."/>
            <person name="Vaghefi N."/>
            <person name="Wilken P.M."/>
            <person name="An Z."/>
            <person name="de Beer Z.W."/>
            <person name="De Vos L."/>
            <person name="Chen L."/>
            <person name="Duong T.A."/>
            <person name="Gao Y."/>
            <person name="Hammerbacher A."/>
            <person name="Kikkert J.R."/>
            <person name="Li Y."/>
            <person name="Li H."/>
            <person name="Li K."/>
            <person name="Li Q."/>
            <person name="Liu X."/>
            <person name="Ma X."/>
            <person name="Naidoo K."/>
            <person name="Pethybridge S.J."/>
            <person name="Sun J."/>
            <person name="Steenkamp E.T."/>
            <person name="van der Nest M.A."/>
            <person name="van Wyk S."/>
            <person name="Wingfield M.J."/>
            <person name="Xiong C."/>
            <person name="Yue Q."/>
            <person name="Zhang X."/>
        </authorList>
    </citation>
    <scope>NUCLEOTIDE SEQUENCE [LARGE SCALE GENOMIC DNA]</scope>
    <source>
        <strain evidence="10 11">DSM 5745</strain>
    </source>
</reference>
<feature type="transmembrane region" description="Helical" evidence="8">
    <location>
        <begin position="252"/>
        <end position="272"/>
    </location>
</feature>